<reference evidence="1 2" key="1">
    <citation type="submission" date="2012-04" db="EMBL/GenBank/DDBJ databases">
        <authorList>
            <person name="Genoscope - CEA"/>
        </authorList>
    </citation>
    <scope>NUCLEOTIDE SEQUENCE [LARGE SCALE GENOMIC DNA]</scope>
    <source>
        <strain evidence="1 2">9806</strain>
    </source>
</reference>
<evidence type="ECO:0000313" key="1">
    <source>
        <dbReference type="EMBL" id="CCI12092.1"/>
    </source>
</evidence>
<sequence length="65" mass="7380">MSFVSLWFVPLTRLQDCILEYILPTKPKRALSVISEQLSVSSYQLEQGTGGIATQEFLFFLLVLI</sequence>
<dbReference type="EMBL" id="CAIL01000012">
    <property type="protein sequence ID" value="CCI12092.1"/>
    <property type="molecule type" value="Genomic_DNA"/>
</dbReference>
<name>I4GQL8_MICAE</name>
<evidence type="ECO:0000313" key="2">
    <source>
        <dbReference type="Proteomes" id="UP000003273"/>
    </source>
</evidence>
<gene>
    <name evidence="1" type="ORF">MICAE_1090010</name>
</gene>
<proteinExistence type="predicted"/>
<dbReference type="HOGENOM" id="CLU_2844914_0_0_3"/>
<dbReference type="AlphaFoldDB" id="I4GQL8"/>
<dbReference type="Proteomes" id="UP000003273">
    <property type="component" value="Unassembled WGS sequence"/>
</dbReference>
<comment type="caution">
    <text evidence="1">The sequence shown here is derived from an EMBL/GenBank/DDBJ whole genome shotgun (WGS) entry which is preliminary data.</text>
</comment>
<accession>I4GQL8</accession>
<organism evidence="1 2">
    <name type="scientific">Microcystis aeruginosa PCC 9806</name>
    <dbReference type="NCBI Taxonomy" id="1160282"/>
    <lineage>
        <taxon>Bacteria</taxon>
        <taxon>Bacillati</taxon>
        <taxon>Cyanobacteriota</taxon>
        <taxon>Cyanophyceae</taxon>
        <taxon>Oscillatoriophycideae</taxon>
        <taxon>Chroococcales</taxon>
        <taxon>Microcystaceae</taxon>
        <taxon>Microcystis</taxon>
    </lineage>
</organism>
<protein>
    <submittedName>
        <fullName evidence="1">Uncharacterized protein</fullName>
    </submittedName>
</protein>